<gene>
    <name evidence="15" type="ORF">FZC84_13090</name>
</gene>
<feature type="domain" description="SLH" evidence="14">
    <location>
        <begin position="636"/>
        <end position="700"/>
    </location>
</feature>
<evidence type="ECO:0000256" key="6">
    <source>
        <dbReference type="ARBA" id="ARBA00022723"/>
    </source>
</evidence>
<proteinExistence type="inferred from homology"/>
<dbReference type="InterPro" id="IPR036852">
    <property type="entry name" value="Peptidase_S8/S53_dom_sf"/>
</dbReference>
<evidence type="ECO:0000256" key="5">
    <source>
        <dbReference type="ARBA" id="ARBA00022670"/>
    </source>
</evidence>
<evidence type="ECO:0000256" key="12">
    <source>
        <dbReference type="RuleBase" id="RU003355"/>
    </source>
</evidence>
<dbReference type="InterPro" id="IPR015500">
    <property type="entry name" value="Peptidase_S8_subtilisin-rel"/>
</dbReference>
<dbReference type="GO" id="GO:0046872">
    <property type="term" value="F:metal ion binding"/>
    <property type="evidence" value="ECO:0007669"/>
    <property type="project" value="UniProtKB-KW"/>
</dbReference>
<dbReference type="GO" id="GO:0005576">
    <property type="term" value="C:extracellular region"/>
    <property type="evidence" value="ECO:0007669"/>
    <property type="project" value="UniProtKB-SubCell"/>
</dbReference>
<comment type="caution">
    <text evidence="15">The sequence shown here is derived from an EMBL/GenBank/DDBJ whole genome shotgun (WGS) entry which is preliminary data.</text>
</comment>
<feature type="chain" id="PRO_5038765553" evidence="13">
    <location>
        <begin position="22"/>
        <end position="756"/>
    </location>
</feature>
<dbReference type="PROSITE" id="PS51892">
    <property type="entry name" value="SUBTILASE"/>
    <property type="match status" value="1"/>
</dbReference>
<keyword evidence="9 11" id="KW-0720">Serine protease</keyword>
<feature type="active site" description="Charge relay system" evidence="11">
    <location>
        <position position="267"/>
    </location>
</feature>
<dbReference type="InterPro" id="IPR023827">
    <property type="entry name" value="Peptidase_S8_Asp-AS"/>
</dbReference>
<evidence type="ECO:0000256" key="10">
    <source>
        <dbReference type="ARBA" id="ARBA00022837"/>
    </source>
</evidence>
<dbReference type="PANTHER" id="PTHR43806">
    <property type="entry name" value="PEPTIDASE S8"/>
    <property type="match status" value="1"/>
</dbReference>
<reference evidence="15 16" key="1">
    <citation type="submission" date="2019-08" db="EMBL/GenBank/DDBJ databases">
        <title>Bacillus genomes from the desert of Cuatro Cienegas, Coahuila.</title>
        <authorList>
            <person name="Olmedo-Alvarez G."/>
        </authorList>
    </citation>
    <scope>NUCLEOTIDE SEQUENCE [LARGE SCALE GENOMIC DNA]</scope>
    <source>
        <strain evidence="15 16">CH128b_4D</strain>
    </source>
</reference>
<keyword evidence="7 13" id="KW-0732">Signal</keyword>
<dbReference type="InterPro" id="IPR023828">
    <property type="entry name" value="Peptidase_S8_Ser-AS"/>
</dbReference>
<dbReference type="Gene3D" id="3.40.50.200">
    <property type="entry name" value="Peptidase S8/S53 domain"/>
    <property type="match status" value="1"/>
</dbReference>
<protein>
    <submittedName>
        <fullName evidence="15">S8 family serine peptidase</fullName>
    </submittedName>
</protein>
<dbReference type="InterPro" id="IPR000209">
    <property type="entry name" value="Peptidase_S8/S53_dom"/>
</dbReference>
<evidence type="ECO:0000256" key="9">
    <source>
        <dbReference type="ARBA" id="ARBA00022825"/>
    </source>
</evidence>
<dbReference type="EMBL" id="VTEG01000008">
    <property type="protein sequence ID" value="TYR98953.1"/>
    <property type="molecule type" value="Genomic_DNA"/>
</dbReference>
<dbReference type="Pfam" id="PF00082">
    <property type="entry name" value="Peptidase_S8"/>
    <property type="match status" value="1"/>
</dbReference>
<feature type="domain" description="SLH" evidence="14">
    <location>
        <begin position="575"/>
        <end position="635"/>
    </location>
</feature>
<keyword evidence="4" id="KW-0964">Secreted</keyword>
<dbReference type="Pfam" id="PF00395">
    <property type="entry name" value="SLH"/>
    <property type="match status" value="3"/>
</dbReference>
<dbReference type="SUPFAM" id="SSF52743">
    <property type="entry name" value="Subtilisin-like"/>
    <property type="match status" value="1"/>
</dbReference>
<feature type="active site" description="Charge relay system" evidence="11">
    <location>
        <position position="424"/>
    </location>
</feature>
<dbReference type="RefSeq" id="WP_148954187.1">
    <property type="nucleotide sequence ID" value="NZ_VTEG01000008.1"/>
</dbReference>
<evidence type="ECO:0000256" key="3">
    <source>
        <dbReference type="ARBA" id="ARBA00011073"/>
    </source>
</evidence>
<feature type="domain" description="SLH" evidence="14">
    <location>
        <begin position="701"/>
        <end position="756"/>
    </location>
</feature>
<dbReference type="InterPro" id="IPR022398">
    <property type="entry name" value="Peptidase_S8_His-AS"/>
</dbReference>
<dbReference type="AlphaFoldDB" id="A0A5D4MCB0"/>
<dbReference type="InterPro" id="IPR001119">
    <property type="entry name" value="SLH_dom"/>
</dbReference>
<evidence type="ECO:0000256" key="7">
    <source>
        <dbReference type="ARBA" id="ARBA00022729"/>
    </source>
</evidence>
<comment type="subcellular location">
    <subcellularLocation>
        <location evidence="2">Secreted</location>
    </subcellularLocation>
</comment>
<evidence type="ECO:0000256" key="13">
    <source>
        <dbReference type="SAM" id="SignalP"/>
    </source>
</evidence>
<evidence type="ECO:0000256" key="8">
    <source>
        <dbReference type="ARBA" id="ARBA00022801"/>
    </source>
</evidence>
<evidence type="ECO:0000256" key="1">
    <source>
        <dbReference type="ARBA" id="ARBA00001913"/>
    </source>
</evidence>
<evidence type="ECO:0000259" key="14">
    <source>
        <dbReference type="PROSITE" id="PS51272"/>
    </source>
</evidence>
<evidence type="ECO:0000256" key="11">
    <source>
        <dbReference type="PROSITE-ProRule" id="PRU01240"/>
    </source>
</evidence>
<feature type="active site" description="Charge relay system" evidence="11">
    <location>
        <position position="233"/>
    </location>
</feature>
<dbReference type="Proteomes" id="UP000325182">
    <property type="component" value="Unassembled WGS sequence"/>
</dbReference>
<keyword evidence="6" id="KW-0479">Metal-binding</keyword>
<dbReference type="CDD" id="cd07477">
    <property type="entry name" value="Peptidases_S8_Subtilisin_subset"/>
    <property type="match status" value="1"/>
</dbReference>
<dbReference type="PROSITE" id="PS00137">
    <property type="entry name" value="SUBTILASE_HIS"/>
    <property type="match status" value="1"/>
</dbReference>
<dbReference type="PANTHER" id="PTHR43806:SF11">
    <property type="entry name" value="CEREVISIN-RELATED"/>
    <property type="match status" value="1"/>
</dbReference>
<evidence type="ECO:0000256" key="4">
    <source>
        <dbReference type="ARBA" id="ARBA00022525"/>
    </source>
</evidence>
<comment type="similarity">
    <text evidence="3 11 12">Belongs to the peptidase S8 family.</text>
</comment>
<evidence type="ECO:0000313" key="16">
    <source>
        <dbReference type="Proteomes" id="UP000325182"/>
    </source>
</evidence>
<evidence type="ECO:0000256" key="2">
    <source>
        <dbReference type="ARBA" id="ARBA00004613"/>
    </source>
</evidence>
<organism evidence="15 16">
    <name type="scientific">Rossellomorea vietnamensis</name>
    <dbReference type="NCBI Taxonomy" id="218284"/>
    <lineage>
        <taxon>Bacteria</taxon>
        <taxon>Bacillati</taxon>
        <taxon>Bacillota</taxon>
        <taxon>Bacilli</taxon>
        <taxon>Bacillales</taxon>
        <taxon>Bacillaceae</taxon>
        <taxon>Rossellomorea</taxon>
    </lineage>
</organism>
<keyword evidence="5 11" id="KW-0645">Protease</keyword>
<keyword evidence="10" id="KW-0106">Calcium</keyword>
<name>A0A5D4MCB0_9BACI</name>
<dbReference type="InterPro" id="IPR034202">
    <property type="entry name" value="Subtilisin_Carlsberg-like"/>
</dbReference>
<sequence>MKLYLFSILLTLSLVFSFVQKGTTAENEWIVYFTDEESAQQFSELNPVQVLSTHGSILRVEGLSESYLKSYPNVTGVESNHIKRAADYSFNDPYLSNQWYLDRIKFKSVTEMYPAPPANLLKNKEAVTGSESFIYKESPVSSSLITFPSLNQTLNRVSISLVEAEGQWTFTVKDSNGTVIGRNTGTSDTLDILIPEKNYKSLILEISTATQWKTPPSINRITGVNNTRIGVLDSGVSQHEDFCGNILYSLGKNYKDSKKPPYDQYGHGTHVTGIIGGCSNNKIGISGVTGNAPVDIIPFKVLDDLGAGGDFEISQGIEDAIKMNIDILNLSLSGQGETTMLENAVKKAYLSDILIVAAAGNYNTSTKNVFPASYPYVFTVASVDERLQRVPSSDYGWEVDISAPGKGIFSTYLDNSYHHLTGTSMATPIVSGAAALALEKHQGFSITELRNQLSYSADDLMSKGFDVYSGTGLINFSKLNDDFAPEPMEWLNAREGQPHTENKFMLALSKKLLGKDLYIFNNEKLITHKTVNSVLENVTISPSSDKSKSKILVMVMDKGEVIGMKYTYLNNDNAAPISYSDVSQKYWAYTDIMESSMNGYIHGHDNKLYKPKEYISRRHATMMMNRLFRWETLQVTTSPFIDVSSEINSINLSMLSAYEEKVIKGYPDNKFYPENNLTRGQMALILARALKVDRDPLTGAPYSFKDVSSESETFISITNLAELGIITKQDYFKPSDNINRAQFAAMVRRTHDYLNK</sequence>
<accession>A0A5D4MCB0</accession>
<dbReference type="PRINTS" id="PR00723">
    <property type="entry name" value="SUBTILISIN"/>
</dbReference>
<dbReference type="PROSITE" id="PS00136">
    <property type="entry name" value="SUBTILASE_ASP"/>
    <property type="match status" value="1"/>
</dbReference>
<dbReference type="GO" id="GO:0006508">
    <property type="term" value="P:proteolysis"/>
    <property type="evidence" value="ECO:0007669"/>
    <property type="project" value="UniProtKB-KW"/>
</dbReference>
<comment type="cofactor">
    <cofactor evidence="1">
        <name>Ca(2+)</name>
        <dbReference type="ChEBI" id="CHEBI:29108"/>
    </cofactor>
</comment>
<dbReference type="PROSITE" id="PS00138">
    <property type="entry name" value="SUBTILASE_SER"/>
    <property type="match status" value="1"/>
</dbReference>
<dbReference type="PROSITE" id="PS51272">
    <property type="entry name" value="SLH"/>
    <property type="match status" value="3"/>
</dbReference>
<evidence type="ECO:0000313" key="15">
    <source>
        <dbReference type="EMBL" id="TYR98953.1"/>
    </source>
</evidence>
<keyword evidence="8 11" id="KW-0378">Hydrolase</keyword>
<dbReference type="GO" id="GO:0004252">
    <property type="term" value="F:serine-type endopeptidase activity"/>
    <property type="evidence" value="ECO:0007669"/>
    <property type="project" value="UniProtKB-UniRule"/>
</dbReference>
<dbReference type="InterPro" id="IPR050131">
    <property type="entry name" value="Peptidase_S8_subtilisin-like"/>
</dbReference>
<feature type="signal peptide" evidence="13">
    <location>
        <begin position="1"/>
        <end position="21"/>
    </location>
</feature>